<dbReference type="STRING" id="1735162.PeribacterB2_0489"/>
<evidence type="ECO:0000259" key="2">
    <source>
        <dbReference type="Pfam" id="PF03703"/>
    </source>
</evidence>
<feature type="domain" description="YdbS-like PH" evidence="2">
    <location>
        <begin position="122"/>
        <end position="192"/>
    </location>
</feature>
<name>A0A0S1SGW3_9BACT</name>
<proteinExistence type="predicted"/>
<dbReference type="Pfam" id="PF03703">
    <property type="entry name" value="bPH_2"/>
    <property type="match status" value="1"/>
</dbReference>
<organism evidence="3 4">
    <name type="scientific">Candidatus Peribacter riflensis</name>
    <dbReference type="NCBI Taxonomy" id="1735162"/>
    <lineage>
        <taxon>Bacteria</taxon>
        <taxon>Candidatus Peregrinibacteriota</taxon>
        <taxon>Candidatus Peribacteria</taxon>
        <taxon>Candidatus Peribacterales</taxon>
        <taxon>Candidatus Peribacteraceae</taxon>
        <taxon>Candidatus Peribacter</taxon>
    </lineage>
</organism>
<evidence type="ECO:0000313" key="3">
    <source>
        <dbReference type="EMBL" id="ALM13180.1"/>
    </source>
</evidence>
<sequence length="240" mass="27126">MPSAGQSSLSSLSFVSSASFASSISPLLICYTAAVHSLLAKLNHWCFQKHLEDDEEVRLYVHTHWRLGLQHLFWPSVSFVASWTFLAIAPFLMIFYVVAVWSVLSLVWWMRNFLDYFLDVWLITDRAIIDVQWHGWFHRSATKILFSDIQGVTYEIKGISGTLFRYGTITVEKVSTGGTVSLDNVSQPRLVAAAILANMEAYLHGKNLKDAKRIQELLSGVVSRELSLGELTKRKITVKS</sequence>
<accession>A0A0S1SQT3</accession>
<accession>A0A0S1SKQ4</accession>
<keyword evidence="1" id="KW-1133">Transmembrane helix</keyword>
<dbReference type="AlphaFoldDB" id="A0A0S1SGW3"/>
<reference evidence="4" key="1">
    <citation type="submission" date="2015-10" db="EMBL/GenBank/DDBJ databases">
        <title>Analysis of five complete genome sequences for members of the class Peribacteria in the recently recognized Peregrinibacteria bacterial phylum.</title>
        <authorList>
            <person name="Anantharaman K."/>
            <person name="Brown C.T."/>
            <person name="Burstein D."/>
            <person name="Castelle C.J."/>
            <person name="Probst A.J."/>
            <person name="Thomas B.C."/>
            <person name="Williams K.H."/>
            <person name="Banfield J.F."/>
        </authorList>
    </citation>
    <scope>NUCLEOTIDE SEQUENCE [LARGE SCALE GENOMIC DNA]</scope>
</reference>
<accession>A0A0S1SV09</accession>
<dbReference type="InterPro" id="IPR005182">
    <property type="entry name" value="YdbS-like_PH"/>
</dbReference>
<keyword evidence="1" id="KW-0472">Membrane</keyword>
<feature type="transmembrane region" description="Helical" evidence="1">
    <location>
        <begin position="83"/>
        <end position="109"/>
    </location>
</feature>
<accession>A0A0S1SGW3</accession>
<feature type="transmembrane region" description="Helical" evidence="1">
    <location>
        <begin position="12"/>
        <end position="34"/>
    </location>
</feature>
<dbReference type="Proteomes" id="UP000069135">
    <property type="component" value="Chromosome"/>
</dbReference>
<evidence type="ECO:0000313" key="4">
    <source>
        <dbReference type="Proteomes" id="UP000069135"/>
    </source>
</evidence>
<reference evidence="3 4" key="2">
    <citation type="journal article" date="2016" name="PeerJ">
        <title>Analysis of five complete genome sequences for members of the class Peribacteria in the recently recognized Peregrinibacteria bacterial phylum.</title>
        <authorList>
            <person name="Anantharaman K."/>
            <person name="Brown C.T."/>
            <person name="Burstein D."/>
            <person name="Castelle C.J."/>
            <person name="Probst A.J."/>
            <person name="Thomas B.C."/>
            <person name="Williams K.H."/>
            <person name="Banfield J.F."/>
        </authorList>
    </citation>
    <scope>NUCLEOTIDE SEQUENCE [LARGE SCALE GENOMIC DNA]</scope>
    <source>
        <strain evidence="3">RIFOXYD1_FULL_PER-ii_59_16</strain>
    </source>
</reference>
<dbReference type="EMBL" id="CP013065">
    <property type="protein sequence ID" value="ALM13180.1"/>
    <property type="molecule type" value="Genomic_DNA"/>
</dbReference>
<dbReference type="KEGG" id="prf:PeribacterA2_0490"/>
<accession>A0A0S1SS07</accession>
<evidence type="ECO:0000256" key="1">
    <source>
        <dbReference type="SAM" id="Phobius"/>
    </source>
</evidence>
<gene>
    <name evidence="3" type="ORF">PeribacterD1_0490</name>
</gene>
<keyword evidence="1" id="KW-0812">Transmembrane</keyword>
<protein>
    <recommendedName>
        <fullName evidence="2">YdbS-like PH domain-containing protein</fullName>
    </recommendedName>
</protein>